<dbReference type="InterPro" id="IPR027268">
    <property type="entry name" value="Peptidase_M4/M1_CTD_sf"/>
</dbReference>
<dbReference type="PANTHER" id="PTHR11533:SF174">
    <property type="entry name" value="PUROMYCIN-SENSITIVE AMINOPEPTIDASE-RELATED"/>
    <property type="match status" value="1"/>
</dbReference>
<dbReference type="GO" id="GO:0006508">
    <property type="term" value="P:proteolysis"/>
    <property type="evidence" value="ECO:0007669"/>
    <property type="project" value="UniProtKB-KW"/>
</dbReference>
<keyword evidence="9 17" id="KW-0378">Hydrolase</keyword>
<keyword evidence="6 17" id="KW-0031">Aminopeptidase</keyword>
<dbReference type="Gene3D" id="1.10.390.10">
    <property type="entry name" value="Neutral Protease Domain 2"/>
    <property type="match status" value="1"/>
</dbReference>
<dbReference type="InterPro" id="IPR001930">
    <property type="entry name" value="Peptidase_M1"/>
</dbReference>
<evidence type="ECO:0000256" key="1">
    <source>
        <dbReference type="ARBA" id="ARBA00000098"/>
    </source>
</evidence>
<dbReference type="CDD" id="cd09602">
    <property type="entry name" value="M1_APN"/>
    <property type="match status" value="1"/>
</dbReference>
<dbReference type="PRINTS" id="PR00756">
    <property type="entry name" value="ALADIPTASE"/>
</dbReference>
<dbReference type="GO" id="GO:0008270">
    <property type="term" value="F:zinc ion binding"/>
    <property type="evidence" value="ECO:0007669"/>
    <property type="project" value="InterPro"/>
</dbReference>
<dbReference type="GO" id="GO:0005737">
    <property type="term" value="C:cytoplasm"/>
    <property type="evidence" value="ECO:0007669"/>
    <property type="project" value="TreeGrafter"/>
</dbReference>
<dbReference type="InterPro" id="IPR042097">
    <property type="entry name" value="Aminopeptidase_N-like_N_sf"/>
</dbReference>
<dbReference type="GO" id="GO:0016020">
    <property type="term" value="C:membrane"/>
    <property type="evidence" value="ECO:0007669"/>
    <property type="project" value="TreeGrafter"/>
</dbReference>
<evidence type="ECO:0000259" key="14">
    <source>
        <dbReference type="Pfam" id="PF01433"/>
    </source>
</evidence>
<evidence type="ECO:0000256" key="12">
    <source>
        <dbReference type="ARBA" id="ARBA00029811"/>
    </source>
</evidence>
<dbReference type="Pfam" id="PF17900">
    <property type="entry name" value="Peptidase_M1_N"/>
    <property type="match status" value="1"/>
</dbReference>
<comment type="catalytic activity">
    <reaction evidence="1">
        <text>Release of an N-terminal amino acid, Xaa-|-Yaa- from a peptide, amide or arylamide. Xaa is preferably Ala, but may be most amino acids including Pro (slow action). When a terminal hydrophobic residue is followed by a prolyl residue, the two may be released as an intact Xaa-Pro dipeptide.</text>
        <dbReference type="EC" id="3.4.11.2"/>
    </reaction>
</comment>
<evidence type="ECO:0000256" key="9">
    <source>
        <dbReference type="ARBA" id="ARBA00022801"/>
    </source>
</evidence>
<dbReference type="EC" id="3.4.11.2" evidence="4"/>
<accession>A0A849AB76</accession>
<dbReference type="NCBIfam" id="TIGR02412">
    <property type="entry name" value="pepN_strep_liv"/>
    <property type="match status" value="1"/>
</dbReference>
<dbReference type="GO" id="GO:0043171">
    <property type="term" value="P:peptide catabolic process"/>
    <property type="evidence" value="ECO:0007669"/>
    <property type="project" value="TreeGrafter"/>
</dbReference>
<evidence type="ECO:0000256" key="5">
    <source>
        <dbReference type="ARBA" id="ARBA00015611"/>
    </source>
</evidence>
<dbReference type="SUPFAM" id="SSF55486">
    <property type="entry name" value="Metalloproteases ('zincins'), catalytic domain"/>
    <property type="match status" value="1"/>
</dbReference>
<dbReference type="InterPro" id="IPR012778">
    <property type="entry name" value="Pept_M1_aminopeptidase"/>
</dbReference>
<comment type="similarity">
    <text evidence="3">Belongs to the peptidase M1 family.</text>
</comment>
<keyword evidence="7" id="KW-0645">Protease</keyword>
<gene>
    <name evidence="17" type="primary">pepN</name>
    <name evidence="17" type="ORF">HJ588_00605</name>
</gene>
<keyword evidence="8" id="KW-0479">Metal-binding</keyword>
<name>A0A849AB76_9MICO</name>
<evidence type="ECO:0000259" key="15">
    <source>
        <dbReference type="Pfam" id="PF11838"/>
    </source>
</evidence>
<evidence type="ECO:0000259" key="16">
    <source>
        <dbReference type="Pfam" id="PF17900"/>
    </source>
</evidence>
<evidence type="ECO:0000256" key="11">
    <source>
        <dbReference type="ARBA" id="ARBA00023049"/>
    </source>
</evidence>
<proteinExistence type="inferred from homology"/>
<evidence type="ECO:0000256" key="3">
    <source>
        <dbReference type="ARBA" id="ARBA00010136"/>
    </source>
</evidence>
<evidence type="ECO:0000256" key="6">
    <source>
        <dbReference type="ARBA" id="ARBA00022438"/>
    </source>
</evidence>
<dbReference type="PANTHER" id="PTHR11533">
    <property type="entry name" value="PROTEASE M1 ZINC METALLOPROTEASE"/>
    <property type="match status" value="1"/>
</dbReference>
<dbReference type="GO" id="GO:0042277">
    <property type="term" value="F:peptide binding"/>
    <property type="evidence" value="ECO:0007669"/>
    <property type="project" value="TreeGrafter"/>
</dbReference>
<dbReference type="Pfam" id="PF11838">
    <property type="entry name" value="ERAP1_C"/>
    <property type="match status" value="1"/>
</dbReference>
<evidence type="ECO:0000313" key="17">
    <source>
        <dbReference type="EMBL" id="NNG37775.1"/>
    </source>
</evidence>
<dbReference type="GO" id="GO:0016285">
    <property type="term" value="F:alanyl aminopeptidase activity"/>
    <property type="evidence" value="ECO:0007669"/>
    <property type="project" value="UniProtKB-EC"/>
</dbReference>
<dbReference type="InterPro" id="IPR050344">
    <property type="entry name" value="Peptidase_M1_aminopeptidases"/>
</dbReference>
<feature type="domain" description="ERAP1-like C-terminal" evidence="15">
    <location>
        <begin position="532"/>
        <end position="845"/>
    </location>
</feature>
<comment type="cofactor">
    <cofactor evidence="2">
        <name>Zn(2+)</name>
        <dbReference type="ChEBI" id="CHEBI:29105"/>
    </cofactor>
</comment>
<dbReference type="FunFam" id="1.10.390.10:FF:000004">
    <property type="entry name" value="Aminopeptidase N"/>
    <property type="match status" value="1"/>
</dbReference>
<evidence type="ECO:0000256" key="7">
    <source>
        <dbReference type="ARBA" id="ARBA00022670"/>
    </source>
</evidence>
<evidence type="ECO:0000256" key="10">
    <source>
        <dbReference type="ARBA" id="ARBA00022833"/>
    </source>
</evidence>
<dbReference type="AlphaFoldDB" id="A0A849AB76"/>
<dbReference type="Gene3D" id="2.60.40.1730">
    <property type="entry name" value="tricorn interacting facor f3 domain"/>
    <property type="match status" value="1"/>
</dbReference>
<keyword evidence="18" id="KW-1185">Reference proteome</keyword>
<evidence type="ECO:0000256" key="4">
    <source>
        <dbReference type="ARBA" id="ARBA00012564"/>
    </source>
</evidence>
<comment type="caution">
    <text evidence="17">The sequence shown here is derived from an EMBL/GenBank/DDBJ whole genome shotgun (WGS) entry which is preliminary data.</text>
</comment>
<evidence type="ECO:0000313" key="18">
    <source>
        <dbReference type="Proteomes" id="UP000557772"/>
    </source>
</evidence>
<dbReference type="InterPro" id="IPR014782">
    <property type="entry name" value="Peptidase_M1_dom"/>
</dbReference>
<dbReference type="InterPro" id="IPR024571">
    <property type="entry name" value="ERAP1-like_C_dom"/>
</dbReference>
<dbReference type="Pfam" id="PF01433">
    <property type="entry name" value="Peptidase_M1"/>
    <property type="match status" value="1"/>
</dbReference>
<sequence length="853" mass="92977">MTGDLNLTRDECAARSAAVTTHDQTVALDLSAAADPSVATFASVSTLRFTSTTEQTWLDLVADEVTELTVNGTPSPIAYDGARLQLTGLHTDGSDNLVRVAATCRYSHTGEGMHRFTDPVDGNTYAYTHFEPTDARRVFACFEQPDLKARFTVSVTAPTDWLAFANQPAVEETATAQVRTTTFAPTPPLSTYLVAVAVGPFHQAESSWSITRPDGTTQQIDLRVGCRASMAAHLPADEIFRITRQGLDFFDAAFEFPYPWGKYDQLFLPEYNIGAMEHPGLVTFNENVYLFRGDPTTAQRESRAEVIMHEMAHMWFGDLATPRWWDDTWLKESFADLMGYLGATEAAGFDGSWPTFALRRKQWAYEQDQLPTTHPVVADVPDLDAARVNFDGITYAKGAAVLKQLMSYVGRDAFFAGTRAYFRRHAFGNTTLTDLITCLEDAAGRDLSAWVDTWLRTSGPSTLSAALSGDTLTITQQSTDPLTGEQVSRDHRVIVSTFTIDGAGLRRTTSLPVTISGETTRVELPDDARADLVVLNDDDRTYAITALTAEEAQLAAATVGRVEPGLTRAVLWSVLWNLTRAAQLRPATFLDAVHANLPQESDAGPLAIVLGMARTAITDYLLPRDREAAGERLLRLTESALATADPGSDLQRAWAFALAADAPLTPAGGPAARRVLDGGIAGLPLTPTLRWELVTALAALGELDDEELLAHYAADSTMTGATAYAKALASRPGVAVKQEVWRELTEGTGLTNDRQRALLAGFAHAAPEDVAGFRDAYFAGLTTWWQTQPRTMAGRLVTGLFPRTSADEGVADNPVVLAARDWLERNADAPYVLRRGVIEQLDHTERRLRAQRA</sequence>
<dbReference type="RefSeq" id="WP_171150974.1">
    <property type="nucleotide sequence ID" value="NZ_JABENB010000001.1"/>
</dbReference>
<feature type="domain" description="Aminopeptidase N-like N-terminal" evidence="16">
    <location>
        <begin position="116"/>
        <end position="193"/>
    </location>
</feature>
<dbReference type="EMBL" id="JABENB010000001">
    <property type="protein sequence ID" value="NNG37775.1"/>
    <property type="molecule type" value="Genomic_DNA"/>
</dbReference>
<protein>
    <recommendedName>
        <fullName evidence="5">Aminopeptidase N</fullName>
        <ecNumber evidence="4">3.4.11.2</ecNumber>
    </recommendedName>
    <alternativeName>
        <fullName evidence="12">Alanine aminopeptidase</fullName>
    </alternativeName>
    <alternativeName>
        <fullName evidence="13">Lysyl aminopeptidase</fullName>
    </alternativeName>
</protein>
<dbReference type="SUPFAM" id="SSF63737">
    <property type="entry name" value="Leukotriene A4 hydrolase N-terminal domain"/>
    <property type="match status" value="1"/>
</dbReference>
<keyword evidence="10" id="KW-0862">Zinc</keyword>
<dbReference type="InterPro" id="IPR045357">
    <property type="entry name" value="Aminopeptidase_N-like_N"/>
</dbReference>
<dbReference type="GO" id="GO:0070006">
    <property type="term" value="F:metalloaminopeptidase activity"/>
    <property type="evidence" value="ECO:0007669"/>
    <property type="project" value="TreeGrafter"/>
</dbReference>
<dbReference type="Proteomes" id="UP000557772">
    <property type="component" value="Unassembled WGS sequence"/>
</dbReference>
<evidence type="ECO:0000256" key="8">
    <source>
        <dbReference type="ARBA" id="ARBA00022723"/>
    </source>
</evidence>
<dbReference type="GO" id="GO:0005615">
    <property type="term" value="C:extracellular space"/>
    <property type="evidence" value="ECO:0007669"/>
    <property type="project" value="TreeGrafter"/>
</dbReference>
<organism evidence="17 18">
    <name type="scientific">Flexivirga aerilata</name>
    <dbReference type="NCBI Taxonomy" id="1656889"/>
    <lineage>
        <taxon>Bacteria</taxon>
        <taxon>Bacillati</taxon>
        <taxon>Actinomycetota</taxon>
        <taxon>Actinomycetes</taxon>
        <taxon>Micrococcales</taxon>
        <taxon>Dermacoccaceae</taxon>
        <taxon>Flexivirga</taxon>
    </lineage>
</organism>
<keyword evidence="11" id="KW-0482">Metalloprotease</keyword>
<evidence type="ECO:0000256" key="13">
    <source>
        <dbReference type="ARBA" id="ARBA00031533"/>
    </source>
</evidence>
<feature type="domain" description="Peptidase M1 membrane alanine aminopeptidase" evidence="14">
    <location>
        <begin position="242"/>
        <end position="454"/>
    </location>
</feature>
<reference evidence="17 18" key="1">
    <citation type="submission" date="2020-05" db="EMBL/GenBank/DDBJ databases">
        <title>Flexivirga sp. ID2601S isolated from air conditioner.</title>
        <authorList>
            <person name="Kim D.H."/>
        </authorList>
    </citation>
    <scope>NUCLEOTIDE SEQUENCE [LARGE SCALE GENOMIC DNA]</scope>
    <source>
        <strain evidence="17 18">ID2601S</strain>
    </source>
</reference>
<evidence type="ECO:0000256" key="2">
    <source>
        <dbReference type="ARBA" id="ARBA00001947"/>
    </source>
</evidence>